<dbReference type="GO" id="GO:0000978">
    <property type="term" value="F:RNA polymerase II cis-regulatory region sequence-specific DNA binding"/>
    <property type="evidence" value="ECO:0007669"/>
    <property type="project" value="TreeGrafter"/>
</dbReference>
<evidence type="ECO:0000313" key="2">
    <source>
        <dbReference type="Proteomes" id="UP000504632"/>
    </source>
</evidence>
<dbReference type="CTD" id="564009"/>
<evidence type="ECO:0000256" key="1">
    <source>
        <dbReference type="SAM" id="MobiDB-lite"/>
    </source>
</evidence>
<dbReference type="Proteomes" id="UP000504632">
    <property type="component" value="Chromosome 12"/>
</dbReference>
<reference evidence="3" key="1">
    <citation type="submission" date="2025-08" db="UniProtKB">
        <authorList>
            <consortium name="RefSeq"/>
        </authorList>
    </citation>
    <scope>IDENTIFICATION</scope>
</reference>
<accession>A0A6J2WJ62</accession>
<dbReference type="RefSeq" id="XP_030644429.1">
    <property type="nucleotide sequence ID" value="XM_030788569.1"/>
</dbReference>
<dbReference type="PANTHER" id="PTHR35441:SF1">
    <property type="entry name" value="CIRCADIAN-ASSOCIATED TRANSCRIPTIONAL REPRESSOR"/>
    <property type="match status" value="1"/>
</dbReference>
<protein>
    <submittedName>
        <fullName evidence="3">Circadian associated repressor of transcription a</fullName>
    </submittedName>
</protein>
<dbReference type="Pfam" id="PF15673">
    <property type="entry name" value="Ciart"/>
    <property type="match status" value="1"/>
</dbReference>
<feature type="region of interest" description="Disordered" evidence="1">
    <location>
        <begin position="186"/>
        <end position="267"/>
    </location>
</feature>
<dbReference type="OrthoDB" id="8942320at2759"/>
<organism evidence="2 3">
    <name type="scientific">Chanos chanos</name>
    <name type="common">Milkfish</name>
    <name type="synonym">Mugil chanos</name>
    <dbReference type="NCBI Taxonomy" id="29144"/>
    <lineage>
        <taxon>Eukaryota</taxon>
        <taxon>Metazoa</taxon>
        <taxon>Chordata</taxon>
        <taxon>Craniata</taxon>
        <taxon>Vertebrata</taxon>
        <taxon>Euteleostomi</taxon>
        <taxon>Actinopterygii</taxon>
        <taxon>Neopterygii</taxon>
        <taxon>Teleostei</taxon>
        <taxon>Ostariophysi</taxon>
        <taxon>Gonorynchiformes</taxon>
        <taxon>Chanidae</taxon>
        <taxon>Chanos</taxon>
    </lineage>
</organism>
<dbReference type="GO" id="GO:0005634">
    <property type="term" value="C:nucleus"/>
    <property type="evidence" value="ECO:0007669"/>
    <property type="project" value="TreeGrafter"/>
</dbReference>
<dbReference type="GO" id="GO:0045892">
    <property type="term" value="P:negative regulation of DNA-templated transcription"/>
    <property type="evidence" value="ECO:0007669"/>
    <property type="project" value="TreeGrafter"/>
</dbReference>
<dbReference type="PANTHER" id="PTHR35441">
    <property type="entry name" value="CIRCADIAN-ASSOCIATED TRANSCRIPTIONAL REPRESSOR"/>
    <property type="match status" value="1"/>
</dbReference>
<proteinExistence type="predicted"/>
<feature type="compositionally biased region" description="Basic and acidic residues" evidence="1">
    <location>
        <begin position="135"/>
        <end position="145"/>
    </location>
</feature>
<dbReference type="GeneID" id="115824817"/>
<evidence type="ECO:0000313" key="3">
    <source>
        <dbReference type="RefSeq" id="XP_030644429.1"/>
    </source>
</evidence>
<feature type="compositionally biased region" description="Low complexity" evidence="1">
    <location>
        <begin position="223"/>
        <end position="242"/>
    </location>
</feature>
<feature type="compositionally biased region" description="Polar residues" evidence="1">
    <location>
        <begin position="250"/>
        <end position="267"/>
    </location>
</feature>
<dbReference type="InterPro" id="IPR031373">
    <property type="entry name" value="Ciart"/>
</dbReference>
<name>A0A6J2WJ62_CHACN</name>
<dbReference type="InParanoid" id="A0A6J2WJ62"/>
<feature type="compositionally biased region" description="Polar residues" evidence="1">
    <location>
        <begin position="186"/>
        <end position="222"/>
    </location>
</feature>
<dbReference type="FunCoup" id="A0A6J2WJ62">
    <property type="interactions" value="14"/>
</dbReference>
<gene>
    <name evidence="3" type="primary">ciarta</name>
</gene>
<keyword evidence="2" id="KW-1185">Reference proteome</keyword>
<sequence>MTEGTLGDITFAQKCAELRGYIRPLLELLNGLKMGRYDKGLSTFQQSVAMDRLQRILGILQKPYLGEKHLRTLLQLEMMLKVWFPQVKAAAAPQNSTGLPPARWHQDQLHIPVKKRRLSWSDSESSSPGQPFSKRPQEEDQHECQSDTSTGAPSSVHGETRGGGAQWMDFKKKIISGHCLKGSNHISSQPDLLSGSTQGVQKGTPSSLKMPPSSSGTQDSWISSTTPSSDSPQPSLLRQPSTGHRRDSVSLETEGNRAISTQGAESC</sequence>
<dbReference type="AlphaFoldDB" id="A0A6J2WJ62"/>
<feature type="region of interest" description="Disordered" evidence="1">
    <location>
        <begin position="115"/>
        <end position="164"/>
    </location>
</feature>
<dbReference type="GO" id="GO:0032922">
    <property type="term" value="P:circadian regulation of gene expression"/>
    <property type="evidence" value="ECO:0007669"/>
    <property type="project" value="InterPro"/>
</dbReference>